<feature type="domain" description="AAA-ATPase-like" evidence="1">
    <location>
        <begin position="161"/>
        <end position="383"/>
    </location>
</feature>
<dbReference type="Proteomes" id="UP000077266">
    <property type="component" value="Unassembled WGS sequence"/>
</dbReference>
<evidence type="ECO:0000259" key="1">
    <source>
        <dbReference type="Pfam" id="PF09820"/>
    </source>
</evidence>
<dbReference type="InterPro" id="IPR018631">
    <property type="entry name" value="AAA-ATPase-like_dom"/>
</dbReference>
<gene>
    <name evidence="2" type="ORF">EXIGLDRAFT_751077</name>
</gene>
<protein>
    <recommendedName>
        <fullName evidence="1">AAA-ATPase-like domain-containing protein</fullName>
    </recommendedName>
</protein>
<sequence>MEVEYFRIGIVGHDCSLTTLIDAGEPYDILGDRAETFEDAARVIEDHHKMVCSCGIQDLGFRENIWLANLAYDSDMDTALEDYHPAAIQRWTRPNVRILDVLRELNHVPESQVIPVMFGRELDEDERQRTLKGTRRLQGSVCRVSYSTTHILPSPAACDFYTFVQTKGLCYIDHTEAISPWYYASLRKSGAEPAYMPIIRRPSGFGKSTVLTMCCAMFGDKRSHGTMPMHYSDWKSTLEGNFMCLQLDLAELDSMDSFNRSEPFSVAQVEREVAMFMTENALRFRQRYLSDEDVMQNIYRPVAPSMSDDEARASATQDPWQFIKRYAIDSDCKIFLAIDNYTHPFLERDAWTALQLEEIIWRLVLSPIFVDVGSVVERGFITGLELTGFQHRPFRDCVPFVQATEDITYSSEYAHVMGFRAQDVTDLGRTVLDLEPTFEAQDILQDGIPDDAILCVRDVVDVLRARKEGQAPSVRYRSVRWIQVKNDDADRDEVPGLTVRMSQLQPASA</sequence>
<organism evidence="2 3">
    <name type="scientific">Exidia glandulosa HHB12029</name>
    <dbReference type="NCBI Taxonomy" id="1314781"/>
    <lineage>
        <taxon>Eukaryota</taxon>
        <taxon>Fungi</taxon>
        <taxon>Dikarya</taxon>
        <taxon>Basidiomycota</taxon>
        <taxon>Agaricomycotina</taxon>
        <taxon>Agaricomycetes</taxon>
        <taxon>Auriculariales</taxon>
        <taxon>Exidiaceae</taxon>
        <taxon>Exidia</taxon>
    </lineage>
</organism>
<name>A0A165FW09_EXIGL</name>
<dbReference type="InParanoid" id="A0A165FW09"/>
<dbReference type="EMBL" id="KV426068">
    <property type="protein sequence ID" value="KZV89615.1"/>
    <property type="molecule type" value="Genomic_DNA"/>
</dbReference>
<accession>A0A165FW09</accession>
<evidence type="ECO:0000313" key="2">
    <source>
        <dbReference type="EMBL" id="KZV89615.1"/>
    </source>
</evidence>
<dbReference type="AlphaFoldDB" id="A0A165FW09"/>
<reference evidence="2 3" key="1">
    <citation type="journal article" date="2016" name="Mol. Biol. Evol.">
        <title>Comparative Genomics of Early-Diverging Mushroom-Forming Fungi Provides Insights into the Origins of Lignocellulose Decay Capabilities.</title>
        <authorList>
            <person name="Nagy L.G."/>
            <person name="Riley R."/>
            <person name="Tritt A."/>
            <person name="Adam C."/>
            <person name="Daum C."/>
            <person name="Floudas D."/>
            <person name="Sun H."/>
            <person name="Yadav J.S."/>
            <person name="Pangilinan J."/>
            <person name="Larsson K.H."/>
            <person name="Matsuura K."/>
            <person name="Barry K."/>
            <person name="Labutti K."/>
            <person name="Kuo R."/>
            <person name="Ohm R.A."/>
            <person name="Bhattacharya S.S."/>
            <person name="Shirouzu T."/>
            <person name="Yoshinaga Y."/>
            <person name="Martin F.M."/>
            <person name="Grigoriev I.V."/>
            <person name="Hibbett D.S."/>
        </authorList>
    </citation>
    <scope>NUCLEOTIDE SEQUENCE [LARGE SCALE GENOMIC DNA]</scope>
    <source>
        <strain evidence="2 3">HHB12029</strain>
    </source>
</reference>
<evidence type="ECO:0000313" key="3">
    <source>
        <dbReference type="Proteomes" id="UP000077266"/>
    </source>
</evidence>
<dbReference type="OrthoDB" id="2916029at2759"/>
<proteinExistence type="predicted"/>
<keyword evidence="3" id="KW-1185">Reference proteome</keyword>
<dbReference type="Pfam" id="PF09820">
    <property type="entry name" value="AAA-ATPase_like"/>
    <property type="match status" value="1"/>
</dbReference>